<dbReference type="EMBL" id="RAWI01000023">
    <property type="protein sequence ID" value="RKI14908.1"/>
    <property type="molecule type" value="Genomic_DNA"/>
</dbReference>
<protein>
    <recommendedName>
        <fullName evidence="3">3-oxoacyl-ACP synthase</fullName>
    </recommendedName>
</protein>
<evidence type="ECO:0008006" key="3">
    <source>
        <dbReference type="Google" id="ProtNLM"/>
    </source>
</evidence>
<dbReference type="SUPFAM" id="SSF53901">
    <property type="entry name" value="Thiolase-like"/>
    <property type="match status" value="1"/>
</dbReference>
<comment type="caution">
    <text evidence="1">The sequence shown here is derived from an EMBL/GenBank/DDBJ whole genome shotgun (WGS) entry which is preliminary data.</text>
</comment>
<gene>
    <name evidence="1" type="ORF">D7Y13_05155</name>
</gene>
<proteinExistence type="predicted"/>
<evidence type="ECO:0000313" key="1">
    <source>
        <dbReference type="EMBL" id="RKI14908.1"/>
    </source>
</evidence>
<keyword evidence="2" id="KW-1185">Reference proteome</keyword>
<name>A0ABX9QNR3_9BACT</name>
<dbReference type="Proteomes" id="UP000278907">
    <property type="component" value="Unassembled WGS sequence"/>
</dbReference>
<evidence type="ECO:0000313" key="2">
    <source>
        <dbReference type="Proteomes" id="UP000278907"/>
    </source>
</evidence>
<organism evidence="1 2">
    <name type="scientific">Corallococcus praedator</name>
    <dbReference type="NCBI Taxonomy" id="2316724"/>
    <lineage>
        <taxon>Bacteria</taxon>
        <taxon>Pseudomonadati</taxon>
        <taxon>Myxococcota</taxon>
        <taxon>Myxococcia</taxon>
        <taxon>Myxococcales</taxon>
        <taxon>Cystobacterineae</taxon>
        <taxon>Myxococcaceae</taxon>
        <taxon>Corallococcus</taxon>
    </lineage>
</organism>
<dbReference type="InterPro" id="IPR016039">
    <property type="entry name" value="Thiolase-like"/>
</dbReference>
<reference evidence="1 2" key="1">
    <citation type="submission" date="2018-09" db="EMBL/GenBank/DDBJ databases">
        <authorList>
            <person name="Livingstone P.G."/>
            <person name="Whitworth D.E."/>
        </authorList>
    </citation>
    <scope>NUCLEOTIDE SEQUENCE [LARGE SCALE GENOMIC DNA]</scope>
    <source>
        <strain evidence="1 2">CA031B</strain>
    </source>
</reference>
<sequence>MRPLAITGVGARTPVGPGARETFFSVQAKFNAFHESFIVDRTGEGAVLSAIAPLHPRVGEEARLLELAVAALTEALQGVADSWNARHRVGLVLVTPEPGARPSPWSFPASVVQALLERFPRSIGSPRVSLIPGGHTGWVMALEQISVLFAQGQLDACVLGAVDTLCSPRTVEHLDRQCRLRNSLEVEGRVPGEAAAFLVLEPLRPQSRALSQLAAWGEGTPLQGEKSPLPGALLTRATRECLRSSAANNESPGLILSDMDGSKHEALEMAFARFRAFRDQASAASLLHPSESLGDVGAATGPLLMVLATLCLLHGSGLPGGALVATHTPPGHGAVCRVLPERR</sequence>
<accession>A0ABX9QNR3</accession>